<dbReference type="AlphaFoldDB" id="A0A0B4DLP1"/>
<dbReference type="STRING" id="172043.RM53_15430"/>
<dbReference type="Proteomes" id="UP000031166">
    <property type="component" value="Unassembled WGS sequence"/>
</dbReference>
<protein>
    <submittedName>
        <fullName evidence="1">Uncharacterized protein</fullName>
    </submittedName>
</protein>
<name>A0A0B4DLP1_9CAUL</name>
<sequence length="153" mass="16823">MESGADVDLTHLDELQASVVQFGGALLLSALCEPSIETVAFARRDEVIRLLEQSLATLLKGQKEEAELFDSGTFLTIPLTLGGRGSVIFIVRLCWKDRYGAALSKVVCRSTIDIPDHHRRHCAAWFSGQAARLAQTSDQMLHSIHRSAYGRDA</sequence>
<reference evidence="1 2" key="1">
    <citation type="submission" date="2014-12" db="EMBL/GenBank/DDBJ databases">
        <title>Genome sequencing of Brevundimonas nasdae TPW30.</title>
        <authorList>
            <person name="Tan P.W."/>
            <person name="Chan K.-G."/>
        </authorList>
    </citation>
    <scope>NUCLEOTIDE SEQUENCE [LARGE SCALE GENOMIC DNA]</scope>
    <source>
        <strain evidence="1 2">TPW30</strain>
    </source>
</reference>
<gene>
    <name evidence="1" type="ORF">RM53_15430</name>
</gene>
<accession>A0A0B4DLP1</accession>
<proteinExistence type="predicted"/>
<organism evidence="1 2">
    <name type="scientific">Brevundimonas nasdae</name>
    <dbReference type="NCBI Taxonomy" id="172043"/>
    <lineage>
        <taxon>Bacteria</taxon>
        <taxon>Pseudomonadati</taxon>
        <taxon>Pseudomonadota</taxon>
        <taxon>Alphaproteobacteria</taxon>
        <taxon>Caulobacterales</taxon>
        <taxon>Caulobacteraceae</taxon>
        <taxon>Brevundimonas</taxon>
    </lineage>
</organism>
<evidence type="ECO:0000313" key="2">
    <source>
        <dbReference type="Proteomes" id="UP000031166"/>
    </source>
</evidence>
<comment type="caution">
    <text evidence="1">The sequence shown here is derived from an EMBL/GenBank/DDBJ whole genome shotgun (WGS) entry which is preliminary data.</text>
</comment>
<evidence type="ECO:0000313" key="1">
    <source>
        <dbReference type="EMBL" id="KIC55183.1"/>
    </source>
</evidence>
<dbReference type="EMBL" id="JWSY01000033">
    <property type="protein sequence ID" value="KIC55183.1"/>
    <property type="molecule type" value="Genomic_DNA"/>
</dbReference>